<protein>
    <submittedName>
        <fullName evidence="1">Peptidase inhibitor</fullName>
    </submittedName>
</protein>
<dbReference type="Proteomes" id="UP000526003">
    <property type="component" value="Unassembled WGS sequence"/>
</dbReference>
<organism evidence="1 2">
    <name type="scientific">Pseudomonas kielensis</name>
    <dbReference type="NCBI Taxonomy" id="2762577"/>
    <lineage>
        <taxon>Bacteria</taxon>
        <taxon>Pseudomonadati</taxon>
        <taxon>Pseudomonadota</taxon>
        <taxon>Gammaproteobacteria</taxon>
        <taxon>Pseudomonadales</taxon>
        <taxon>Pseudomonadaceae</taxon>
        <taxon>Pseudomonas</taxon>
    </lineage>
</organism>
<evidence type="ECO:0000313" key="2">
    <source>
        <dbReference type="Proteomes" id="UP000526003"/>
    </source>
</evidence>
<reference evidence="1 2" key="1">
    <citation type="submission" date="2020-08" db="EMBL/GenBank/DDBJ databases">
        <title>Pseudomonas sp. nov.</title>
        <authorList>
            <person name="Gieschler S."/>
            <person name="Fiedler G."/>
            <person name="Brinks E."/>
            <person name="Boehnlein C."/>
            <person name="Franz C.M.A.P."/>
            <person name="Kabisch J."/>
        </authorList>
    </citation>
    <scope>NUCLEOTIDE SEQUENCE [LARGE SCALE GENOMIC DNA]</scope>
    <source>
        <strain evidence="1 2">MBT-1</strain>
    </source>
</reference>
<accession>A0A7X1GDS7</accession>
<dbReference type="RefSeq" id="WP_166589284.1">
    <property type="nucleotide sequence ID" value="NZ_CP090311.1"/>
</dbReference>
<comment type="caution">
    <text evidence="1">The sequence shown here is derived from an EMBL/GenBank/DDBJ whole genome shotgun (WGS) entry which is preliminary data.</text>
</comment>
<keyword evidence="2" id="KW-1185">Reference proteome</keyword>
<dbReference type="Gene3D" id="3.30.10.10">
    <property type="entry name" value="Trypsin Inhibitor V, subunit A"/>
    <property type="match status" value="1"/>
</dbReference>
<gene>
    <name evidence="1" type="ORF">H7995_12330</name>
</gene>
<sequence length="72" mass="7842">MPDTQDSCDVTIAEYTIGQTCTPQLLEEVRAQANGAPVRVTGPRYASDHKRVPRRISLLTNADNVIVSIQCG</sequence>
<dbReference type="AlphaFoldDB" id="A0A7X1GDS7"/>
<name>A0A7X1GDS7_9PSED</name>
<evidence type="ECO:0000313" key="1">
    <source>
        <dbReference type="EMBL" id="MBC2690585.1"/>
    </source>
</evidence>
<proteinExistence type="predicted"/>
<dbReference type="EMBL" id="JACMYG010000010">
    <property type="protein sequence ID" value="MBC2690585.1"/>
    <property type="molecule type" value="Genomic_DNA"/>
</dbReference>